<dbReference type="OrthoDB" id="982527at2"/>
<dbReference type="InterPro" id="IPR014044">
    <property type="entry name" value="CAP_dom"/>
</dbReference>
<name>A0A2S0HV77_9FLAO</name>
<keyword evidence="4" id="KW-1185">Reference proteome</keyword>
<proteinExistence type="predicted"/>
<dbReference type="PANTHER" id="PTHR31157:SF1">
    <property type="entry name" value="SCP DOMAIN-CONTAINING PROTEIN"/>
    <property type="match status" value="1"/>
</dbReference>
<dbReference type="Gene3D" id="3.40.33.10">
    <property type="entry name" value="CAP"/>
    <property type="match status" value="1"/>
</dbReference>
<dbReference type="Proteomes" id="UP000238442">
    <property type="component" value="Chromosome"/>
</dbReference>
<accession>A0A2S0HV77</accession>
<dbReference type="PROSITE" id="PS51257">
    <property type="entry name" value="PROKAR_LIPOPROTEIN"/>
    <property type="match status" value="1"/>
</dbReference>
<evidence type="ECO:0000313" key="3">
    <source>
        <dbReference type="EMBL" id="AVI50518.1"/>
    </source>
</evidence>
<reference evidence="3 4" key="1">
    <citation type="submission" date="2018-02" db="EMBL/GenBank/DDBJ databases">
        <title>Genomic analysis of the strain RR4-38 isolated from a seawater recirculating aquaculture system.</title>
        <authorList>
            <person name="Kim Y.-S."/>
            <person name="Jang Y.H."/>
            <person name="Kim K.-H."/>
        </authorList>
    </citation>
    <scope>NUCLEOTIDE SEQUENCE [LARGE SCALE GENOMIC DNA]</scope>
    <source>
        <strain evidence="3 4">RR4-38</strain>
    </source>
</reference>
<protein>
    <submittedName>
        <fullName evidence="3">CAP domain-containing protein</fullName>
    </submittedName>
</protein>
<keyword evidence="1" id="KW-0732">Signal</keyword>
<dbReference type="CDD" id="cd05379">
    <property type="entry name" value="CAP_bacterial"/>
    <property type="match status" value="1"/>
</dbReference>
<dbReference type="PANTHER" id="PTHR31157">
    <property type="entry name" value="SCP DOMAIN-CONTAINING PROTEIN"/>
    <property type="match status" value="1"/>
</dbReference>
<organism evidence="3 4">
    <name type="scientific">Pukyongia salina</name>
    <dbReference type="NCBI Taxonomy" id="2094025"/>
    <lineage>
        <taxon>Bacteria</taxon>
        <taxon>Pseudomonadati</taxon>
        <taxon>Bacteroidota</taxon>
        <taxon>Flavobacteriia</taxon>
        <taxon>Flavobacteriales</taxon>
        <taxon>Flavobacteriaceae</taxon>
        <taxon>Pukyongia</taxon>
    </lineage>
</organism>
<feature type="signal peptide" evidence="1">
    <location>
        <begin position="1"/>
        <end position="21"/>
    </location>
</feature>
<dbReference type="Pfam" id="PF00188">
    <property type="entry name" value="CAP"/>
    <property type="match status" value="1"/>
</dbReference>
<evidence type="ECO:0000259" key="2">
    <source>
        <dbReference type="Pfam" id="PF00188"/>
    </source>
</evidence>
<evidence type="ECO:0000313" key="4">
    <source>
        <dbReference type="Proteomes" id="UP000238442"/>
    </source>
</evidence>
<dbReference type="KEGG" id="aue:C5O00_04785"/>
<dbReference type="EMBL" id="CP027062">
    <property type="protein sequence ID" value="AVI50518.1"/>
    <property type="molecule type" value="Genomic_DNA"/>
</dbReference>
<evidence type="ECO:0000256" key="1">
    <source>
        <dbReference type="SAM" id="SignalP"/>
    </source>
</evidence>
<dbReference type="RefSeq" id="WP_105215418.1">
    <property type="nucleotide sequence ID" value="NZ_CP027062.1"/>
</dbReference>
<gene>
    <name evidence="3" type="ORF">C5O00_04785</name>
</gene>
<sequence>MKLVKYSLLAMVFFTTIVSCSKDETVVVEEANYSIDLNLAMETDWEMANAILVLVNQHRESMGLPALKRDQTYASAYAVEHTQYMIQKSKLSHDNFGVRSQGLKDRGATIVGENVAYGYNTAEDVVNAWLNSPGHRKIIEGLFTHSGFGIIPNGRGDYYFTQLFYRK</sequence>
<feature type="domain" description="SCP" evidence="2">
    <location>
        <begin position="54"/>
        <end position="164"/>
    </location>
</feature>
<feature type="chain" id="PRO_5015633283" evidence="1">
    <location>
        <begin position="22"/>
        <end position="167"/>
    </location>
</feature>
<dbReference type="InterPro" id="IPR035940">
    <property type="entry name" value="CAP_sf"/>
</dbReference>
<dbReference type="SUPFAM" id="SSF55797">
    <property type="entry name" value="PR-1-like"/>
    <property type="match status" value="1"/>
</dbReference>
<dbReference type="AlphaFoldDB" id="A0A2S0HV77"/>